<feature type="transmembrane region" description="Helical" evidence="4">
    <location>
        <begin position="207"/>
        <end position="229"/>
    </location>
</feature>
<keyword evidence="2" id="KW-1015">Disulfide bond</keyword>
<evidence type="ECO:0000256" key="3">
    <source>
        <dbReference type="SAM" id="MobiDB-lite"/>
    </source>
</evidence>
<accession>A0A6J2PEA4</accession>
<dbReference type="KEGG" id="cgob:115005905"/>
<feature type="region of interest" description="Disordered" evidence="3">
    <location>
        <begin position="170"/>
        <end position="202"/>
    </location>
</feature>
<proteinExistence type="predicted"/>
<feature type="compositionally biased region" description="Pro residues" evidence="3">
    <location>
        <begin position="192"/>
        <end position="202"/>
    </location>
</feature>
<evidence type="ECO:0000256" key="2">
    <source>
        <dbReference type="ARBA" id="ARBA00023157"/>
    </source>
</evidence>
<evidence type="ECO:0000259" key="5">
    <source>
        <dbReference type="SMART" id="SM00409"/>
    </source>
</evidence>
<keyword evidence="4" id="KW-0472">Membrane</keyword>
<dbReference type="PANTHER" id="PTHR11481">
    <property type="entry name" value="IMMUNOGLOBULIN FC RECEPTOR"/>
    <property type="match status" value="1"/>
</dbReference>
<dbReference type="PANTHER" id="PTHR11481:SF64">
    <property type="entry name" value="FC RECEPTOR-LIKE PROTEIN 4"/>
    <property type="match status" value="1"/>
</dbReference>
<gene>
    <name evidence="7" type="primary">LOC115005905</name>
</gene>
<dbReference type="InterPro" id="IPR003599">
    <property type="entry name" value="Ig_sub"/>
</dbReference>
<dbReference type="InterPro" id="IPR036179">
    <property type="entry name" value="Ig-like_dom_sf"/>
</dbReference>
<dbReference type="InParanoid" id="A0A6J2PEA4"/>
<sequence length="252" mass="27199">MEIISVCLMLSATLSVDPNRSQFFKYEPISLRCVASSSGWTVKRNTSTSTSEVCTYGWGVPAESSCIIDNAFPTDTGLYWCESQQGGCSRSVNITVSAGAVIVESPALPVTEGDEATLRCSEGQGRGEPTSGFSAAFYRNNVIIGTDSTGQMVLPTVSTSDEGFYKCAHPTRGESPPSWLAVTERPTGVSTSPPPPPPPPPPPLMSLSRLGCTILLFSLYTVILILCIYTYRRWTRARADAKRRASDHLTLE</sequence>
<protein>
    <submittedName>
        <fullName evidence="7">Uncharacterized protein LOC115005905</fullName>
    </submittedName>
</protein>
<dbReference type="RefSeq" id="XP_029283734.1">
    <property type="nucleotide sequence ID" value="XM_029427874.1"/>
</dbReference>
<keyword evidence="4" id="KW-1133">Transmembrane helix</keyword>
<organism evidence="6 7">
    <name type="scientific">Cottoperca gobio</name>
    <name type="common">Frogmouth</name>
    <name type="synonym">Aphritis gobio</name>
    <dbReference type="NCBI Taxonomy" id="56716"/>
    <lineage>
        <taxon>Eukaryota</taxon>
        <taxon>Metazoa</taxon>
        <taxon>Chordata</taxon>
        <taxon>Craniata</taxon>
        <taxon>Vertebrata</taxon>
        <taxon>Euteleostomi</taxon>
        <taxon>Actinopterygii</taxon>
        <taxon>Neopterygii</taxon>
        <taxon>Teleostei</taxon>
        <taxon>Neoteleostei</taxon>
        <taxon>Acanthomorphata</taxon>
        <taxon>Eupercaria</taxon>
        <taxon>Perciformes</taxon>
        <taxon>Notothenioidei</taxon>
        <taxon>Bovichtidae</taxon>
        <taxon>Cottoperca</taxon>
    </lineage>
</organism>
<dbReference type="SUPFAM" id="SSF48726">
    <property type="entry name" value="Immunoglobulin"/>
    <property type="match status" value="2"/>
</dbReference>
<dbReference type="Gene3D" id="2.60.40.10">
    <property type="entry name" value="Immunoglobulins"/>
    <property type="match status" value="2"/>
</dbReference>
<dbReference type="Pfam" id="PF13895">
    <property type="entry name" value="Ig_2"/>
    <property type="match status" value="1"/>
</dbReference>
<evidence type="ECO:0000313" key="6">
    <source>
        <dbReference type="Proteomes" id="UP000504630"/>
    </source>
</evidence>
<reference evidence="7" key="1">
    <citation type="submission" date="2025-08" db="UniProtKB">
        <authorList>
            <consortium name="RefSeq"/>
        </authorList>
    </citation>
    <scope>IDENTIFICATION</scope>
</reference>
<feature type="domain" description="Immunoglobulin" evidence="5">
    <location>
        <begin position="105"/>
        <end position="183"/>
    </location>
</feature>
<keyword evidence="1" id="KW-0732">Signal</keyword>
<dbReference type="SMART" id="SM00409">
    <property type="entry name" value="IG"/>
    <property type="match status" value="2"/>
</dbReference>
<dbReference type="GO" id="GO:0004888">
    <property type="term" value="F:transmembrane signaling receptor activity"/>
    <property type="evidence" value="ECO:0007669"/>
    <property type="project" value="TreeGrafter"/>
</dbReference>
<feature type="domain" description="Immunoglobulin" evidence="5">
    <location>
        <begin position="18"/>
        <end position="97"/>
    </location>
</feature>
<evidence type="ECO:0000256" key="4">
    <source>
        <dbReference type="SAM" id="Phobius"/>
    </source>
</evidence>
<dbReference type="GeneID" id="115005905"/>
<keyword evidence="6" id="KW-1185">Reference proteome</keyword>
<dbReference type="InterPro" id="IPR050488">
    <property type="entry name" value="Ig_Fc_receptor"/>
</dbReference>
<evidence type="ECO:0000313" key="7">
    <source>
        <dbReference type="RefSeq" id="XP_029283734.1"/>
    </source>
</evidence>
<dbReference type="GO" id="GO:0009897">
    <property type="term" value="C:external side of plasma membrane"/>
    <property type="evidence" value="ECO:0007669"/>
    <property type="project" value="TreeGrafter"/>
</dbReference>
<dbReference type="Proteomes" id="UP000504630">
    <property type="component" value="Unplaced"/>
</dbReference>
<dbReference type="GO" id="GO:0007166">
    <property type="term" value="P:cell surface receptor signaling pathway"/>
    <property type="evidence" value="ECO:0007669"/>
    <property type="project" value="TreeGrafter"/>
</dbReference>
<keyword evidence="4" id="KW-0812">Transmembrane</keyword>
<dbReference type="InterPro" id="IPR013783">
    <property type="entry name" value="Ig-like_fold"/>
</dbReference>
<name>A0A6J2PEA4_COTGO</name>
<dbReference type="OrthoDB" id="6151406at2759"/>
<dbReference type="GO" id="GO:0006955">
    <property type="term" value="P:immune response"/>
    <property type="evidence" value="ECO:0007669"/>
    <property type="project" value="TreeGrafter"/>
</dbReference>
<evidence type="ECO:0000256" key="1">
    <source>
        <dbReference type="ARBA" id="ARBA00022729"/>
    </source>
</evidence>
<dbReference type="AlphaFoldDB" id="A0A6J2PEA4"/>